<dbReference type="InterPro" id="IPR009003">
    <property type="entry name" value="Peptidase_S1_PA"/>
</dbReference>
<dbReference type="PANTHER" id="PTHR24276:SF91">
    <property type="entry name" value="AT26814P-RELATED"/>
    <property type="match status" value="1"/>
</dbReference>
<keyword evidence="6" id="KW-0378">Hydrolase</keyword>
<dbReference type="FunFam" id="2.40.10.10:FF:000146">
    <property type="entry name" value="Serine protease 53"/>
    <property type="match status" value="1"/>
</dbReference>
<dbReference type="PRINTS" id="PR00722">
    <property type="entry name" value="CHYMOTRYPSIN"/>
</dbReference>
<keyword evidence="7" id="KW-0720">Serine protease</keyword>
<feature type="chain" id="PRO_5009326185" description="Peptidase S1 domain-containing protein" evidence="10">
    <location>
        <begin position="23"/>
        <end position="258"/>
    </location>
</feature>
<evidence type="ECO:0000256" key="9">
    <source>
        <dbReference type="ARBA" id="ARBA00023157"/>
    </source>
</evidence>
<dbReference type="InterPro" id="IPR001254">
    <property type="entry name" value="Trypsin_dom"/>
</dbReference>
<dbReference type="SUPFAM" id="SSF50494">
    <property type="entry name" value="Trypsin-like serine proteases"/>
    <property type="match status" value="1"/>
</dbReference>
<evidence type="ECO:0000256" key="5">
    <source>
        <dbReference type="ARBA" id="ARBA00022729"/>
    </source>
</evidence>
<evidence type="ECO:0000313" key="13">
    <source>
        <dbReference type="Proteomes" id="UP000095300"/>
    </source>
</evidence>
<dbReference type="SMART" id="SM00020">
    <property type="entry name" value="Tryp_SPc"/>
    <property type="match status" value="1"/>
</dbReference>
<evidence type="ECO:0000256" key="4">
    <source>
        <dbReference type="ARBA" id="ARBA00022670"/>
    </source>
</evidence>
<dbReference type="Gene3D" id="2.40.10.10">
    <property type="entry name" value="Trypsin-like serine proteases"/>
    <property type="match status" value="1"/>
</dbReference>
<evidence type="ECO:0000256" key="10">
    <source>
        <dbReference type="SAM" id="SignalP"/>
    </source>
</evidence>
<name>A0A1I8P7V9_STOCA</name>
<protein>
    <recommendedName>
        <fullName evidence="11">Peptidase S1 domain-containing protein</fullName>
    </recommendedName>
</protein>
<dbReference type="EnsemblMetazoa" id="SCAU005630-RA">
    <property type="protein sequence ID" value="SCAU005630-PA"/>
    <property type="gene ID" value="SCAU005630"/>
</dbReference>
<evidence type="ECO:0000256" key="2">
    <source>
        <dbReference type="ARBA" id="ARBA00007664"/>
    </source>
</evidence>
<dbReference type="InterPro" id="IPR001314">
    <property type="entry name" value="Peptidase_S1A"/>
</dbReference>
<dbReference type="OrthoDB" id="60866at2759"/>
<dbReference type="InterPro" id="IPR050430">
    <property type="entry name" value="Peptidase_S1"/>
</dbReference>
<keyword evidence="9" id="KW-1015">Disulfide bond</keyword>
<proteinExistence type="inferred from homology"/>
<dbReference type="KEGG" id="scac:106089075"/>
<evidence type="ECO:0000256" key="1">
    <source>
        <dbReference type="ARBA" id="ARBA00004613"/>
    </source>
</evidence>
<dbReference type="PROSITE" id="PS00134">
    <property type="entry name" value="TRYPSIN_HIS"/>
    <property type="match status" value="1"/>
</dbReference>
<evidence type="ECO:0000256" key="6">
    <source>
        <dbReference type="ARBA" id="ARBA00022801"/>
    </source>
</evidence>
<dbReference type="Proteomes" id="UP000095300">
    <property type="component" value="Unassembled WGS sequence"/>
</dbReference>
<dbReference type="GO" id="GO:0005576">
    <property type="term" value="C:extracellular region"/>
    <property type="evidence" value="ECO:0007669"/>
    <property type="project" value="UniProtKB-SubCell"/>
</dbReference>
<reference evidence="12" key="1">
    <citation type="submission" date="2020-05" db="UniProtKB">
        <authorList>
            <consortium name="EnsemblMetazoa"/>
        </authorList>
    </citation>
    <scope>IDENTIFICATION</scope>
    <source>
        <strain evidence="12">USDA</strain>
    </source>
</reference>
<dbReference type="AlphaFoldDB" id="A0A1I8P7V9"/>
<dbReference type="InterPro" id="IPR043504">
    <property type="entry name" value="Peptidase_S1_PA_chymotrypsin"/>
</dbReference>
<keyword evidence="3" id="KW-0964">Secreted</keyword>
<organism evidence="12 13">
    <name type="scientific">Stomoxys calcitrans</name>
    <name type="common">Stable fly</name>
    <name type="synonym">Conops calcitrans</name>
    <dbReference type="NCBI Taxonomy" id="35570"/>
    <lineage>
        <taxon>Eukaryota</taxon>
        <taxon>Metazoa</taxon>
        <taxon>Ecdysozoa</taxon>
        <taxon>Arthropoda</taxon>
        <taxon>Hexapoda</taxon>
        <taxon>Insecta</taxon>
        <taxon>Pterygota</taxon>
        <taxon>Neoptera</taxon>
        <taxon>Endopterygota</taxon>
        <taxon>Diptera</taxon>
        <taxon>Brachycera</taxon>
        <taxon>Muscomorpha</taxon>
        <taxon>Muscoidea</taxon>
        <taxon>Muscidae</taxon>
        <taxon>Stomoxys</taxon>
    </lineage>
</organism>
<feature type="signal peptide" evidence="10">
    <location>
        <begin position="1"/>
        <end position="22"/>
    </location>
</feature>
<dbReference type="Pfam" id="PF00089">
    <property type="entry name" value="Trypsin"/>
    <property type="match status" value="1"/>
</dbReference>
<comment type="subcellular location">
    <subcellularLocation>
        <location evidence="1">Secreted</location>
    </subcellularLocation>
</comment>
<evidence type="ECO:0000256" key="8">
    <source>
        <dbReference type="ARBA" id="ARBA00023145"/>
    </source>
</evidence>
<dbReference type="GO" id="GO:0006508">
    <property type="term" value="P:proteolysis"/>
    <property type="evidence" value="ECO:0007669"/>
    <property type="project" value="UniProtKB-KW"/>
</dbReference>
<sequence>MAYISLCKIPIVLCLLLALVEGLRHPKTRLQPRIVGGGVAQEGQFPYQVSVLVNNLHHCGGTIISERYVVTAAHCVIDDYTNKHIPVSKLSVRAGSVLTTSGGQLVKVAQVKTPPGYYLFHHDIGLVKLSEPLEFNDNVGPLALATKNPPTGVLASTSGWGRTSTFGPMSPVLKYNTLMSLTNADCRKRLGEWVYDSVICFVGTSGNGICRGDSGGPAVYNNTLVGVVDYYKHECGRKPDGFASVAANLEWLKANSKD</sequence>
<dbReference type="PANTHER" id="PTHR24276">
    <property type="entry name" value="POLYSERASE-RELATED"/>
    <property type="match status" value="1"/>
</dbReference>
<feature type="domain" description="Peptidase S1" evidence="11">
    <location>
        <begin position="34"/>
        <end position="257"/>
    </location>
</feature>
<dbReference type="GO" id="GO:0004252">
    <property type="term" value="F:serine-type endopeptidase activity"/>
    <property type="evidence" value="ECO:0007669"/>
    <property type="project" value="InterPro"/>
</dbReference>
<keyword evidence="4" id="KW-0645">Protease</keyword>
<evidence type="ECO:0000313" key="12">
    <source>
        <dbReference type="EnsemblMetazoa" id="SCAU005630-PA"/>
    </source>
</evidence>
<dbReference type="STRING" id="35570.A0A1I8P7V9"/>
<dbReference type="VEuPathDB" id="VectorBase:SCAU005630"/>
<evidence type="ECO:0000256" key="3">
    <source>
        <dbReference type="ARBA" id="ARBA00022525"/>
    </source>
</evidence>
<dbReference type="InterPro" id="IPR018114">
    <property type="entry name" value="TRYPSIN_HIS"/>
</dbReference>
<dbReference type="PROSITE" id="PS50240">
    <property type="entry name" value="TRYPSIN_DOM"/>
    <property type="match status" value="1"/>
</dbReference>
<keyword evidence="8" id="KW-0865">Zymogen</keyword>
<accession>A0A1I8P7V9</accession>
<keyword evidence="5 10" id="KW-0732">Signal</keyword>
<comment type="similarity">
    <text evidence="2">Belongs to the peptidase S1 family.</text>
</comment>
<keyword evidence="13" id="KW-1185">Reference proteome</keyword>
<dbReference type="CDD" id="cd00190">
    <property type="entry name" value="Tryp_SPc"/>
    <property type="match status" value="1"/>
</dbReference>
<evidence type="ECO:0000259" key="11">
    <source>
        <dbReference type="PROSITE" id="PS50240"/>
    </source>
</evidence>
<evidence type="ECO:0000256" key="7">
    <source>
        <dbReference type="ARBA" id="ARBA00022825"/>
    </source>
</evidence>
<gene>
    <name evidence="12" type="primary">106089075</name>
</gene>